<dbReference type="InterPro" id="IPR001650">
    <property type="entry name" value="Helicase_C-like"/>
</dbReference>
<evidence type="ECO:0000256" key="1">
    <source>
        <dbReference type="ARBA" id="ARBA00005446"/>
    </source>
</evidence>
<keyword evidence="4" id="KW-0539">Nucleus</keyword>
<feature type="compositionally biased region" description="Low complexity" evidence="7">
    <location>
        <begin position="1"/>
        <end position="22"/>
    </location>
</feature>
<dbReference type="InterPro" id="IPR032284">
    <property type="entry name" value="RecQ_Zn-bd"/>
</dbReference>
<evidence type="ECO:0000256" key="4">
    <source>
        <dbReference type="ARBA" id="ARBA00023242"/>
    </source>
</evidence>
<dbReference type="Gene3D" id="1.10.10.10">
    <property type="entry name" value="Winged helix-like DNA-binding domain superfamily/Winged helix DNA-binding domain"/>
    <property type="match status" value="1"/>
</dbReference>
<dbReference type="SUPFAM" id="SSF52540">
    <property type="entry name" value="P-loop containing nucleoside triphosphate hydrolases"/>
    <property type="match status" value="2"/>
</dbReference>
<keyword evidence="9" id="KW-0347">Helicase</keyword>
<dbReference type="EC" id="5.6.2.4" evidence="6"/>
<dbReference type="GO" id="GO:0016787">
    <property type="term" value="F:hydrolase activity"/>
    <property type="evidence" value="ECO:0007669"/>
    <property type="project" value="UniProtKB-KW"/>
</dbReference>
<keyword evidence="9" id="KW-0378">Hydrolase</keyword>
<reference evidence="9 10" key="1">
    <citation type="submission" date="2024-01" db="EMBL/GenBank/DDBJ databases">
        <title>A draft genome for the cacao thread blight pathogen Marasmiellus scandens.</title>
        <authorList>
            <person name="Baruah I.K."/>
            <person name="Leung J."/>
            <person name="Bukari Y."/>
            <person name="Amoako-Attah I."/>
            <person name="Meinhardt L.W."/>
            <person name="Bailey B.A."/>
            <person name="Cohen S.P."/>
        </authorList>
    </citation>
    <scope>NUCLEOTIDE SEQUENCE [LARGE SCALE GENOMIC DNA]</scope>
    <source>
        <strain evidence="9 10">GH-19</strain>
    </source>
</reference>
<dbReference type="InterPro" id="IPR036388">
    <property type="entry name" value="WH-like_DNA-bd_sf"/>
</dbReference>
<dbReference type="PANTHER" id="PTHR13710:SF153">
    <property type="entry name" value="RECQ-LIKE DNA HELICASE BLM"/>
    <property type="match status" value="1"/>
</dbReference>
<dbReference type="Gene3D" id="3.40.50.300">
    <property type="entry name" value="P-loop containing nucleotide triphosphate hydrolases"/>
    <property type="match status" value="2"/>
</dbReference>
<feature type="region of interest" description="Disordered" evidence="7">
    <location>
        <begin position="1"/>
        <end position="27"/>
    </location>
</feature>
<evidence type="ECO:0000256" key="6">
    <source>
        <dbReference type="ARBA" id="ARBA00034808"/>
    </source>
</evidence>
<dbReference type="PROSITE" id="PS51194">
    <property type="entry name" value="HELICASE_CTER"/>
    <property type="match status" value="1"/>
</dbReference>
<keyword evidence="2" id="KW-0238">DNA-binding</keyword>
<gene>
    <name evidence="9" type="primary">SGS1</name>
    <name evidence="9" type="ORF">VKT23_003949</name>
</gene>
<evidence type="ECO:0000256" key="5">
    <source>
        <dbReference type="ARBA" id="ARBA00034617"/>
    </source>
</evidence>
<organism evidence="9 10">
    <name type="scientific">Marasmiellus scandens</name>
    <dbReference type="NCBI Taxonomy" id="2682957"/>
    <lineage>
        <taxon>Eukaryota</taxon>
        <taxon>Fungi</taxon>
        <taxon>Dikarya</taxon>
        <taxon>Basidiomycota</taxon>
        <taxon>Agaricomycotina</taxon>
        <taxon>Agaricomycetes</taxon>
        <taxon>Agaricomycetidae</taxon>
        <taxon>Agaricales</taxon>
        <taxon>Marasmiineae</taxon>
        <taxon>Omphalotaceae</taxon>
        <taxon>Marasmiellus</taxon>
    </lineage>
</organism>
<dbReference type="InterPro" id="IPR027417">
    <property type="entry name" value="P-loop_NTPase"/>
</dbReference>
<dbReference type="InterPro" id="IPR044876">
    <property type="entry name" value="HRDC_dom_sf"/>
</dbReference>
<proteinExistence type="inferred from homology"/>
<accession>A0ABR1JVH4</accession>
<feature type="region of interest" description="Disordered" evidence="7">
    <location>
        <begin position="108"/>
        <end position="129"/>
    </location>
</feature>
<dbReference type="Pfam" id="PF16124">
    <property type="entry name" value="RecQ_Zn_bind"/>
    <property type="match status" value="1"/>
</dbReference>
<keyword evidence="9" id="KW-0067">ATP-binding</keyword>
<dbReference type="PANTHER" id="PTHR13710">
    <property type="entry name" value="DNA HELICASE RECQ FAMILY MEMBER"/>
    <property type="match status" value="1"/>
</dbReference>
<evidence type="ECO:0000256" key="3">
    <source>
        <dbReference type="ARBA" id="ARBA00023235"/>
    </source>
</evidence>
<dbReference type="GO" id="GO:0003678">
    <property type="term" value="F:DNA helicase activity"/>
    <property type="evidence" value="ECO:0007669"/>
    <property type="project" value="UniProtKB-EC"/>
</dbReference>
<comment type="catalytic activity">
    <reaction evidence="5">
        <text>Couples ATP hydrolysis with the unwinding of duplex DNA by translocating in the 3'-5' direction.</text>
        <dbReference type="EC" id="5.6.2.4"/>
    </reaction>
</comment>
<dbReference type="Proteomes" id="UP001498398">
    <property type="component" value="Unassembled WGS sequence"/>
</dbReference>
<protein>
    <recommendedName>
        <fullName evidence="6">DNA 3'-5' helicase</fullName>
        <ecNumber evidence="6">5.6.2.4</ecNumber>
    </recommendedName>
</protein>
<dbReference type="EMBL" id="JBANRG010000004">
    <property type="protein sequence ID" value="KAK7466886.1"/>
    <property type="molecule type" value="Genomic_DNA"/>
</dbReference>
<dbReference type="Gene3D" id="1.10.150.80">
    <property type="entry name" value="HRDC domain"/>
    <property type="match status" value="1"/>
</dbReference>
<keyword evidence="3" id="KW-0413">Isomerase</keyword>
<dbReference type="Pfam" id="PF09382">
    <property type="entry name" value="RQC"/>
    <property type="match status" value="1"/>
</dbReference>
<evidence type="ECO:0000256" key="2">
    <source>
        <dbReference type="ARBA" id="ARBA00023125"/>
    </source>
</evidence>
<comment type="caution">
    <text evidence="9">The sequence shown here is derived from an EMBL/GenBank/DDBJ whole genome shotgun (WGS) entry which is preliminary data.</text>
</comment>
<keyword evidence="10" id="KW-1185">Reference proteome</keyword>
<evidence type="ECO:0000259" key="8">
    <source>
        <dbReference type="PROSITE" id="PS51194"/>
    </source>
</evidence>
<evidence type="ECO:0000256" key="7">
    <source>
        <dbReference type="SAM" id="MobiDB-lite"/>
    </source>
</evidence>
<evidence type="ECO:0000313" key="10">
    <source>
        <dbReference type="Proteomes" id="UP001498398"/>
    </source>
</evidence>
<feature type="domain" description="Helicase C-terminal" evidence="8">
    <location>
        <begin position="359"/>
        <end position="506"/>
    </location>
</feature>
<comment type="similarity">
    <text evidence="1">Belongs to the helicase family. RecQ subfamily.</text>
</comment>
<name>A0ABR1JVH4_9AGAR</name>
<sequence length="804" mass="89429">MASLSSLKRTSSDSSDSSFASKNFKPVPNDFVGHSELKLPAKGLGPCDSLETNGNRDSKLSFINHVLGTNAVALSRYYDGKKEGVDIWSLEMIQDVTISRLDAVRKGPSNNTSITDPKDHTAVPIPVTPKNPESIQPIGDIRAQLQEILGTGSLQDAHLRALCSFLSGRDVLVRTPCAGARDLCFQVASVTGKVDNHKGATLIILAHEIFTVDQVLALKCQGIDLFLWASGIGGYTKPLLDSNSTLVVCTTPEIFQEGYPLKTILCNMFSIGRLARIVVNDVDRLITADQNPRDVDYRHLESLRDFFPRVPIMGLTSQDVADEIETRLRLRHCVRFSQSFGRKNLSFTVCPKRPNVISDIMEFISTFAKGSAGVVYTLTDSDCSKLTERLAKKFNVQQVLETMSADMQADVVKGWKDGEYHVLVVAFNTTVNLSLDRDDVRFVIHHHLPTSIRRYLEDTFPTGQDGLPSCCRLYYNVADYKYLSSTLESGQHNQAYEIAKYCENDTVCRNALLLQSLGEDSENCGQCDVCRSIGKVIEKDLTSEARDAASLVQSFAGNSVTLSYCRQLFKNRRMHTVTSPTDIQDSRLFGAGSHLDMELIERLFDKLCFLDIIDEVRSKTNKASIIVQPGAKIDSISKSSFVLKLKILEHDLELEDTPGVDETADLIPSAVTETDNGIGNNDSPVFRELKSLRLKIARDMGYSNVDSVLSDQALRQLSLSCPSDFMGFQRAIKDTCDSNNSEEIAVYAHDKWSKFGVDFLRVCMRFQCDETLKTTFPRGHLDERVRPLPNVTMRPRYPSPEKSG</sequence>
<dbReference type="InterPro" id="IPR018982">
    <property type="entry name" value="RQC_domain"/>
</dbReference>
<keyword evidence="9" id="KW-0547">Nucleotide-binding</keyword>
<evidence type="ECO:0000313" key="9">
    <source>
        <dbReference type="EMBL" id="KAK7466886.1"/>
    </source>
</evidence>